<dbReference type="EMBL" id="CP046401">
    <property type="protein sequence ID" value="QGY43402.1"/>
    <property type="molecule type" value="Genomic_DNA"/>
</dbReference>
<feature type="transmembrane region" description="Helical" evidence="5">
    <location>
        <begin position="20"/>
        <end position="40"/>
    </location>
</feature>
<name>A0A6I6JTD7_9BACT</name>
<gene>
    <name evidence="6" type="ORF">GM418_06930</name>
</gene>
<proteinExistence type="predicted"/>
<evidence type="ECO:0000256" key="2">
    <source>
        <dbReference type="ARBA" id="ARBA00022692"/>
    </source>
</evidence>
<dbReference type="InterPro" id="IPR038770">
    <property type="entry name" value="Na+/solute_symporter_sf"/>
</dbReference>
<evidence type="ECO:0000256" key="3">
    <source>
        <dbReference type="ARBA" id="ARBA00022989"/>
    </source>
</evidence>
<dbReference type="InterPro" id="IPR004710">
    <property type="entry name" value="Bilac:Na_transpt"/>
</dbReference>
<dbReference type="AlphaFoldDB" id="A0A6I6JTD7"/>
<organism evidence="6 7">
    <name type="scientific">Maribellus comscasis</name>
    <dbReference type="NCBI Taxonomy" id="2681766"/>
    <lineage>
        <taxon>Bacteria</taxon>
        <taxon>Pseudomonadati</taxon>
        <taxon>Bacteroidota</taxon>
        <taxon>Bacteroidia</taxon>
        <taxon>Marinilabiliales</taxon>
        <taxon>Prolixibacteraceae</taxon>
        <taxon>Maribellus</taxon>
    </lineage>
</organism>
<evidence type="ECO:0000313" key="7">
    <source>
        <dbReference type="Proteomes" id="UP000428260"/>
    </source>
</evidence>
<dbReference type="InterPro" id="IPR002657">
    <property type="entry name" value="BilAc:Na_symport/Acr3"/>
</dbReference>
<feature type="transmembrane region" description="Helical" evidence="5">
    <location>
        <begin position="112"/>
        <end position="138"/>
    </location>
</feature>
<dbReference type="PANTHER" id="PTHR10361">
    <property type="entry name" value="SODIUM-BILE ACID COTRANSPORTER"/>
    <property type="match status" value="1"/>
</dbReference>
<dbReference type="GO" id="GO:0016020">
    <property type="term" value="C:membrane"/>
    <property type="evidence" value="ECO:0007669"/>
    <property type="project" value="UniProtKB-SubCell"/>
</dbReference>
<evidence type="ECO:0000256" key="1">
    <source>
        <dbReference type="ARBA" id="ARBA00004141"/>
    </source>
</evidence>
<dbReference type="Pfam" id="PF01758">
    <property type="entry name" value="SBF"/>
    <property type="match status" value="1"/>
</dbReference>
<dbReference type="Proteomes" id="UP000428260">
    <property type="component" value="Chromosome"/>
</dbReference>
<comment type="subcellular location">
    <subcellularLocation>
        <location evidence="1">Membrane</location>
        <topology evidence="1">Multi-pass membrane protein</topology>
    </subcellularLocation>
</comment>
<evidence type="ECO:0000256" key="5">
    <source>
        <dbReference type="SAM" id="Phobius"/>
    </source>
</evidence>
<keyword evidence="2 5" id="KW-0812">Transmembrane</keyword>
<feature type="transmembrane region" description="Helical" evidence="5">
    <location>
        <begin position="194"/>
        <end position="214"/>
    </location>
</feature>
<dbReference type="RefSeq" id="WP_158864498.1">
    <property type="nucleotide sequence ID" value="NZ_CP046401.1"/>
</dbReference>
<feature type="transmembrane region" description="Helical" evidence="5">
    <location>
        <begin position="220"/>
        <end position="246"/>
    </location>
</feature>
<evidence type="ECO:0000313" key="6">
    <source>
        <dbReference type="EMBL" id="QGY43402.1"/>
    </source>
</evidence>
<feature type="transmembrane region" description="Helical" evidence="5">
    <location>
        <begin position="158"/>
        <end position="182"/>
    </location>
</feature>
<protein>
    <submittedName>
        <fullName evidence="6">Bile acid:sodium symporter family protein</fullName>
    </submittedName>
</protein>
<keyword evidence="4 5" id="KW-0472">Membrane</keyword>
<evidence type="ECO:0000256" key="4">
    <source>
        <dbReference type="ARBA" id="ARBA00023136"/>
    </source>
</evidence>
<accession>A0A6I6JTD7</accession>
<keyword evidence="7" id="KW-1185">Reference proteome</keyword>
<reference evidence="6 7" key="1">
    <citation type="submission" date="2019-11" db="EMBL/GenBank/DDBJ databases">
        <authorList>
            <person name="Zheng R.K."/>
            <person name="Sun C.M."/>
        </authorList>
    </citation>
    <scope>NUCLEOTIDE SEQUENCE [LARGE SCALE GENOMIC DNA]</scope>
    <source>
        <strain evidence="6 7">WC007</strain>
    </source>
</reference>
<dbReference type="KEGG" id="mcos:GM418_06930"/>
<feature type="transmembrane region" description="Helical" evidence="5">
    <location>
        <begin position="81"/>
        <end position="100"/>
    </location>
</feature>
<feature type="transmembrane region" description="Helical" evidence="5">
    <location>
        <begin position="52"/>
        <end position="75"/>
    </location>
</feature>
<dbReference type="Gene3D" id="1.20.1530.20">
    <property type="match status" value="1"/>
</dbReference>
<dbReference type="PANTHER" id="PTHR10361:SF28">
    <property type="entry name" value="P3 PROTEIN-RELATED"/>
    <property type="match status" value="1"/>
</dbReference>
<sequence length="322" mass="35154">MREALEVLDNVRLNFSQSGLFALNVTIAFIMFGVALDIKLQHFKDVIMKPKSALVGVLSQFLLLPLVTLAFILILNPTPTVALGMILIASCPGGNISNFMSALAKGNVALSVSLTAVATLAATFMTPVNFAIWGKIYLNQYNASAGAGNYLVPIEIDFFQMVQTVVVLLGIPVVLGVLFSQYLPRFTARIKKPIRQLSIIIFIAFVVILLSANFDHFMKFIHLVFIIVLIHNAIALGTGFSISTLFRLPRVDRRTISLETGIQNSGLALVLMFNPKIFPPELELGGMTIIAAWWGVWHIISGLAISTIWSKKPLTQPATSNG</sequence>
<keyword evidence="3 5" id="KW-1133">Transmembrane helix</keyword>